<evidence type="ECO:0000256" key="1">
    <source>
        <dbReference type="SAM" id="SignalP"/>
    </source>
</evidence>
<evidence type="ECO:0000313" key="3">
    <source>
        <dbReference type="EMBL" id="PWB04360.1"/>
    </source>
</evidence>
<protein>
    <recommendedName>
        <fullName evidence="2">DUF6808 domain-containing protein</fullName>
    </recommendedName>
</protein>
<dbReference type="RefSeq" id="WP_107030916.1">
    <property type="nucleotide sequence ID" value="NZ_CBFFZS010000004.1"/>
</dbReference>
<dbReference type="Proteomes" id="UP000244905">
    <property type="component" value="Unassembled WGS sequence"/>
</dbReference>
<dbReference type="AlphaFoldDB" id="A0A2V1IPL1"/>
<dbReference type="GeneID" id="82524747"/>
<dbReference type="Pfam" id="PF20647">
    <property type="entry name" value="DUF6808"/>
    <property type="match status" value="1"/>
</dbReference>
<feature type="signal peptide" evidence="1">
    <location>
        <begin position="1"/>
        <end position="19"/>
    </location>
</feature>
<accession>A0A2V1IPL1</accession>
<gene>
    <name evidence="3" type="ORF">C5O23_00090</name>
</gene>
<feature type="domain" description="DUF6808" evidence="2">
    <location>
        <begin position="102"/>
        <end position="180"/>
    </location>
</feature>
<comment type="caution">
    <text evidence="3">The sequence shown here is derived from an EMBL/GenBank/DDBJ whole genome shotgun (WGS) entry which is preliminary data.</text>
</comment>
<proteinExistence type="predicted"/>
<dbReference type="InterPro" id="IPR049214">
    <property type="entry name" value="DUF6808"/>
</dbReference>
<evidence type="ECO:0000259" key="2">
    <source>
        <dbReference type="Pfam" id="PF20647"/>
    </source>
</evidence>
<sequence length="182" mass="19785">MKDFLKILLVVVASLVAGAYLHKCQSPPGDIPGREDCVMDTVKVYDTISYIEPAPVSTTPIGFINVTIPAPAIPSANLDSLPDIRADTAELASADVDATAPDSLTLQLPITQNVYEGEDYKAYVSGMYPSLDSLFVYPRREIVTIKKPPKRWHIGPTVGFGYTPHGFEPFIGVSLTFSIIEL</sequence>
<organism evidence="3 4">
    <name type="scientific">Duncaniella muris</name>
    <dbReference type="NCBI Taxonomy" id="2094150"/>
    <lineage>
        <taxon>Bacteria</taxon>
        <taxon>Pseudomonadati</taxon>
        <taxon>Bacteroidota</taxon>
        <taxon>Bacteroidia</taxon>
        <taxon>Bacteroidales</taxon>
        <taxon>Muribaculaceae</taxon>
        <taxon>Duncaniella</taxon>
    </lineage>
</organism>
<name>A0A2V1IPL1_9BACT</name>
<evidence type="ECO:0000313" key="4">
    <source>
        <dbReference type="Proteomes" id="UP000244905"/>
    </source>
</evidence>
<keyword evidence="4" id="KW-1185">Reference proteome</keyword>
<feature type="chain" id="PRO_5016166998" description="DUF6808 domain-containing protein" evidence="1">
    <location>
        <begin position="20"/>
        <end position="182"/>
    </location>
</feature>
<reference evidence="4" key="1">
    <citation type="submission" date="2018-02" db="EMBL/GenBank/DDBJ databases">
        <authorList>
            <person name="Clavel T."/>
            <person name="Strowig T."/>
        </authorList>
    </citation>
    <scope>NUCLEOTIDE SEQUENCE [LARGE SCALE GENOMIC DNA]</scope>
    <source>
        <strain evidence="4">DSM 103720</strain>
    </source>
</reference>
<dbReference type="EMBL" id="PUEC01000001">
    <property type="protein sequence ID" value="PWB04360.1"/>
    <property type="molecule type" value="Genomic_DNA"/>
</dbReference>
<keyword evidence="1" id="KW-0732">Signal</keyword>